<feature type="compositionally biased region" description="Polar residues" evidence="1">
    <location>
        <begin position="148"/>
        <end position="160"/>
    </location>
</feature>
<feature type="compositionally biased region" description="Low complexity" evidence="1">
    <location>
        <begin position="62"/>
        <end position="72"/>
    </location>
</feature>
<feature type="compositionally biased region" description="Basic residues" evidence="1">
    <location>
        <begin position="123"/>
        <end position="135"/>
    </location>
</feature>
<feature type="region of interest" description="Disordered" evidence="1">
    <location>
        <begin position="50"/>
        <end position="72"/>
    </location>
</feature>
<dbReference type="OrthoDB" id="4498011at2759"/>
<name>A0A5N7BVJ0_PETAA</name>
<sequence>MEVRTKEFIRTRILGKAACSRPLGRDPTILYIQHAQPKSSRSMDSPRYKIIEPRKPKRPRVPSDSTIRTSSPIRSRPLRFRFALLGRIGELEQEPEPESEVEWESNSDTDTSTVSNGESTCRPRGRDKSRRRFVVHKPDDEIRIARRTVQSSSPKLQSTRSRTRFMFESDNGAEAFDISSRYPRSRQLSRGARKPRERTPVSDREPSRRGPRIVKIHNDHRASPCEKRAPSPGRHRRVRFASDVEYVKNTNRARDSKVSDRERERYHVESRHHHSPSIDGLNNNYGSGNSGATCRVRTPERTFSEHARPRIIQDGKRQMSEAAERIRKEAWRQHTREGLLRNFKSYSGRCRCTRRSDERIIYGGSNRQYDCS</sequence>
<dbReference type="EMBL" id="ML735324">
    <property type="protein sequence ID" value="KAE8385854.1"/>
    <property type="molecule type" value="Genomic_DNA"/>
</dbReference>
<feature type="compositionally biased region" description="Acidic residues" evidence="1">
    <location>
        <begin position="91"/>
        <end position="107"/>
    </location>
</feature>
<gene>
    <name evidence="2" type="ORF">BDV23DRAFT_13416</name>
</gene>
<accession>A0A5N7BVJ0</accession>
<evidence type="ECO:0000256" key="1">
    <source>
        <dbReference type="SAM" id="MobiDB-lite"/>
    </source>
</evidence>
<reference evidence="2" key="1">
    <citation type="submission" date="2019-04" db="EMBL/GenBank/DDBJ databases">
        <title>Friends and foes A comparative genomics studyof 23 Aspergillus species from section Flavi.</title>
        <authorList>
            <consortium name="DOE Joint Genome Institute"/>
            <person name="Kjaerbolling I."/>
            <person name="Vesth T."/>
            <person name="Frisvad J.C."/>
            <person name="Nybo J.L."/>
            <person name="Theobald S."/>
            <person name="Kildgaard S."/>
            <person name="Isbrandt T."/>
            <person name="Kuo A."/>
            <person name="Sato A."/>
            <person name="Lyhne E.K."/>
            <person name="Kogle M.E."/>
            <person name="Wiebenga A."/>
            <person name="Kun R.S."/>
            <person name="Lubbers R.J."/>
            <person name="Makela M.R."/>
            <person name="Barry K."/>
            <person name="Chovatia M."/>
            <person name="Clum A."/>
            <person name="Daum C."/>
            <person name="Haridas S."/>
            <person name="He G."/>
            <person name="LaButti K."/>
            <person name="Lipzen A."/>
            <person name="Mondo S."/>
            <person name="Riley R."/>
            <person name="Salamov A."/>
            <person name="Simmons B.A."/>
            <person name="Magnuson J.K."/>
            <person name="Henrissat B."/>
            <person name="Mortensen U.H."/>
            <person name="Larsen T.O."/>
            <person name="Devries R.P."/>
            <person name="Grigoriev I.V."/>
            <person name="Machida M."/>
            <person name="Baker S.E."/>
            <person name="Andersen M.R."/>
        </authorList>
    </citation>
    <scope>NUCLEOTIDE SEQUENCE [LARGE SCALE GENOMIC DNA]</scope>
    <source>
        <strain evidence="2">IBT 14317</strain>
    </source>
</reference>
<feature type="region of interest" description="Disordered" evidence="1">
    <location>
        <begin position="91"/>
        <end position="164"/>
    </location>
</feature>
<dbReference type="AlphaFoldDB" id="A0A5N7BVJ0"/>
<protein>
    <submittedName>
        <fullName evidence="2">Uncharacterized protein</fullName>
    </submittedName>
</protein>
<feature type="region of interest" description="Disordered" evidence="1">
    <location>
        <begin position="178"/>
        <end position="213"/>
    </location>
</feature>
<organism evidence="2">
    <name type="scientific">Petromyces alliaceus</name>
    <name type="common">Aspergillus alliaceus</name>
    <dbReference type="NCBI Taxonomy" id="209559"/>
    <lineage>
        <taxon>Eukaryota</taxon>
        <taxon>Fungi</taxon>
        <taxon>Dikarya</taxon>
        <taxon>Ascomycota</taxon>
        <taxon>Pezizomycotina</taxon>
        <taxon>Eurotiomycetes</taxon>
        <taxon>Eurotiomycetidae</taxon>
        <taxon>Eurotiales</taxon>
        <taxon>Aspergillaceae</taxon>
        <taxon>Aspergillus</taxon>
        <taxon>Aspergillus subgen. Circumdati</taxon>
    </lineage>
</organism>
<feature type="compositionally biased region" description="Basic and acidic residues" evidence="1">
    <location>
        <begin position="250"/>
        <end position="269"/>
    </location>
</feature>
<proteinExistence type="predicted"/>
<feature type="region of interest" description="Disordered" evidence="1">
    <location>
        <begin position="250"/>
        <end position="285"/>
    </location>
</feature>
<evidence type="ECO:0000313" key="2">
    <source>
        <dbReference type="EMBL" id="KAE8385854.1"/>
    </source>
</evidence>
<feature type="compositionally biased region" description="Basic and acidic residues" evidence="1">
    <location>
        <begin position="197"/>
        <end position="208"/>
    </location>
</feature>
<dbReference type="Proteomes" id="UP000326877">
    <property type="component" value="Unassembled WGS sequence"/>
</dbReference>